<dbReference type="InParanoid" id="A0A3Q7F5D8"/>
<sequence>MKILIYAKVKLPRNYLYHVSIIIRLCNDKVNSTAEVERGEVALSIICYVQQENVAEDVAREYIESIILDSWKKINYHFNNLSTSQKKIVNHVTNGA</sequence>
<evidence type="ECO:0000313" key="3">
    <source>
        <dbReference type="Proteomes" id="UP000004994"/>
    </source>
</evidence>
<dbReference type="GO" id="GO:0010333">
    <property type="term" value="F:terpene synthase activity"/>
    <property type="evidence" value="ECO:0007669"/>
    <property type="project" value="InterPro"/>
</dbReference>
<dbReference type="InterPro" id="IPR005630">
    <property type="entry name" value="Terpene_synthase_metal-bd"/>
</dbReference>
<dbReference type="EnsemblPlants" id="Solyc02g079895.1.1">
    <property type="protein sequence ID" value="Solyc02g079895.1.1"/>
    <property type="gene ID" value="Solyc02g079895.1"/>
</dbReference>
<evidence type="ECO:0000313" key="2">
    <source>
        <dbReference type="EnsemblPlants" id="Solyc02g079895.1.1"/>
    </source>
</evidence>
<protein>
    <recommendedName>
        <fullName evidence="1">Terpene synthase metal-binding domain-containing protein</fullName>
    </recommendedName>
</protein>
<dbReference type="AlphaFoldDB" id="A0A3Q7F5D8"/>
<proteinExistence type="predicted"/>
<organism evidence="2">
    <name type="scientific">Solanum lycopersicum</name>
    <name type="common">Tomato</name>
    <name type="synonym">Lycopersicon esculentum</name>
    <dbReference type="NCBI Taxonomy" id="4081"/>
    <lineage>
        <taxon>Eukaryota</taxon>
        <taxon>Viridiplantae</taxon>
        <taxon>Streptophyta</taxon>
        <taxon>Embryophyta</taxon>
        <taxon>Tracheophyta</taxon>
        <taxon>Spermatophyta</taxon>
        <taxon>Magnoliopsida</taxon>
        <taxon>eudicotyledons</taxon>
        <taxon>Gunneridae</taxon>
        <taxon>Pentapetalae</taxon>
        <taxon>asterids</taxon>
        <taxon>lamiids</taxon>
        <taxon>Solanales</taxon>
        <taxon>Solanaceae</taxon>
        <taxon>Solanoideae</taxon>
        <taxon>Solaneae</taxon>
        <taxon>Solanum</taxon>
        <taxon>Solanum subgen. Lycopersicon</taxon>
    </lineage>
</organism>
<dbReference type="InterPro" id="IPR008949">
    <property type="entry name" value="Isoprenoid_synthase_dom_sf"/>
</dbReference>
<reference evidence="2" key="2">
    <citation type="submission" date="2019-01" db="UniProtKB">
        <authorList>
            <consortium name="EnsemblPlants"/>
        </authorList>
    </citation>
    <scope>IDENTIFICATION</scope>
    <source>
        <strain evidence="2">cv. Heinz 1706</strain>
    </source>
</reference>
<dbReference type="GO" id="GO:0000287">
    <property type="term" value="F:magnesium ion binding"/>
    <property type="evidence" value="ECO:0007669"/>
    <property type="project" value="InterPro"/>
</dbReference>
<feature type="domain" description="Terpene synthase metal-binding" evidence="1">
    <location>
        <begin position="14"/>
        <end position="73"/>
    </location>
</feature>
<dbReference type="SUPFAM" id="SSF48576">
    <property type="entry name" value="Terpenoid synthases"/>
    <property type="match status" value="1"/>
</dbReference>
<evidence type="ECO:0000259" key="1">
    <source>
        <dbReference type="Pfam" id="PF03936"/>
    </source>
</evidence>
<dbReference type="Proteomes" id="UP000004994">
    <property type="component" value="Chromosome 2"/>
</dbReference>
<name>A0A3Q7F5D8_SOLLC</name>
<reference evidence="2" key="1">
    <citation type="journal article" date="2012" name="Nature">
        <title>The tomato genome sequence provides insights into fleshy fruit evolution.</title>
        <authorList>
            <consortium name="Tomato Genome Consortium"/>
        </authorList>
    </citation>
    <scope>NUCLEOTIDE SEQUENCE [LARGE SCALE GENOMIC DNA]</scope>
    <source>
        <strain evidence="2">cv. Heinz 1706</strain>
    </source>
</reference>
<dbReference type="Gramene" id="Solyc02g079895.1.1">
    <property type="protein sequence ID" value="Solyc02g079895.1.1"/>
    <property type="gene ID" value="Solyc02g079895.1"/>
</dbReference>
<dbReference type="Pfam" id="PF03936">
    <property type="entry name" value="Terpene_synth_C"/>
    <property type="match status" value="1"/>
</dbReference>
<keyword evidence="3" id="KW-1185">Reference proteome</keyword>
<dbReference type="Gene3D" id="1.10.600.10">
    <property type="entry name" value="Farnesyl Diphosphate Synthase"/>
    <property type="match status" value="1"/>
</dbReference>
<accession>A0A3Q7F5D8</accession>